<dbReference type="GO" id="GO:0046872">
    <property type="term" value="F:metal ion binding"/>
    <property type="evidence" value="ECO:0007669"/>
    <property type="project" value="UniProtKB-KW"/>
</dbReference>
<reference evidence="12 13" key="1">
    <citation type="submission" date="2020-06" db="EMBL/GenBank/DDBJ databases">
        <authorList>
            <person name="Li R."/>
            <person name="Bekaert M."/>
        </authorList>
    </citation>
    <scope>NUCLEOTIDE SEQUENCE [LARGE SCALE GENOMIC DNA]</scope>
    <source>
        <strain evidence="13">wild</strain>
    </source>
</reference>
<comment type="subcellular location">
    <subcellularLocation>
        <location evidence="2">Secreted</location>
    </subcellularLocation>
</comment>
<accession>A0A6J8DQV9</accession>
<keyword evidence="6" id="KW-0732">Signal</keyword>
<dbReference type="Gene3D" id="3.60.21.10">
    <property type="match status" value="1"/>
</dbReference>
<dbReference type="Pfam" id="PF00149">
    <property type="entry name" value="Metallophos"/>
    <property type="match status" value="1"/>
</dbReference>
<sequence length="475" mass="54986">MSSVQLLYYSKYSTAILSILPCKDQTRLNRTTTIMETVCLAITVILYTGFVYSDDGWFWHVTDFHYDPTYLDVALSCNRNASERGEFGHSWCDSPWKLVTSSIDAMREKAPDVDFIIWTGDSTPHIKDNVASHDMYRDIVRNITQELKSKFNSTPVYPVFGNHDYYPAHQFPPNNNLMYNEIYEEWKDWINDDGQKTNFQKGAYYTVKISTGLRMMSLNTNLYYRSDKISWLYRYSDPAEQFQWMAETLQHAKNNSERVIIMSHVPPGVIPTEKATWMYPQFNHRFNEIMLEYSDIIAGLYFGHEHVDNFRIYYKSGSPVLVHLCAPSVTPWTYIPGGHGDGEPTRNPGIRLVRYDRMTGQPHEIRQYYLDFKLSNVNKVANWTLEYSMPADYQMTDLTPSSFHGLLERMKSNGSPEFTNYAMRRYIGGALNDLRVTHCSSQACKKPFICSIGNVDLAEFEFCDSDGNSRKPAFG</sequence>
<evidence type="ECO:0000313" key="12">
    <source>
        <dbReference type="EMBL" id="CAC5410459.1"/>
    </source>
</evidence>
<dbReference type="SUPFAM" id="SSF56300">
    <property type="entry name" value="Metallo-dependent phosphatases"/>
    <property type="match status" value="1"/>
</dbReference>
<dbReference type="InterPro" id="IPR029052">
    <property type="entry name" value="Metallo-depent_PP-like"/>
</dbReference>
<evidence type="ECO:0000256" key="5">
    <source>
        <dbReference type="ARBA" id="ARBA00022723"/>
    </source>
</evidence>
<feature type="domain" description="Calcineurin-like phosphoesterase" evidence="10">
    <location>
        <begin position="58"/>
        <end position="307"/>
    </location>
</feature>
<comment type="cofactor">
    <cofactor evidence="1">
        <name>Zn(2+)</name>
        <dbReference type="ChEBI" id="CHEBI:29105"/>
    </cofactor>
</comment>
<protein>
    <submittedName>
        <fullName evidence="12">SMPDL3</fullName>
        <ecNumber evidence="12">3.1.4.-</ecNumber>
    </submittedName>
</protein>
<dbReference type="Pfam" id="PF19272">
    <property type="entry name" value="ASMase_C"/>
    <property type="match status" value="1"/>
</dbReference>
<gene>
    <name evidence="12" type="ORF">MCOR_43643</name>
</gene>
<dbReference type="CDD" id="cd00842">
    <property type="entry name" value="MPP_ASMase"/>
    <property type="match status" value="1"/>
</dbReference>
<dbReference type="PANTHER" id="PTHR10340">
    <property type="entry name" value="SPHINGOMYELIN PHOSPHODIESTERASE"/>
    <property type="match status" value="1"/>
</dbReference>
<feature type="domain" description="Sphingomyelin phosphodiesterase C-terminal" evidence="11">
    <location>
        <begin position="342"/>
        <end position="463"/>
    </location>
</feature>
<keyword evidence="4" id="KW-0964">Secreted</keyword>
<evidence type="ECO:0000256" key="8">
    <source>
        <dbReference type="ARBA" id="ARBA00022833"/>
    </source>
</evidence>
<dbReference type="AlphaFoldDB" id="A0A6J8DQV9"/>
<dbReference type="GO" id="GO:0005615">
    <property type="term" value="C:extracellular space"/>
    <property type="evidence" value="ECO:0007669"/>
    <property type="project" value="TreeGrafter"/>
</dbReference>
<evidence type="ECO:0000259" key="10">
    <source>
        <dbReference type="Pfam" id="PF00149"/>
    </source>
</evidence>
<evidence type="ECO:0000256" key="9">
    <source>
        <dbReference type="ARBA" id="ARBA00023180"/>
    </source>
</evidence>
<evidence type="ECO:0000259" key="11">
    <source>
        <dbReference type="Pfam" id="PF19272"/>
    </source>
</evidence>
<evidence type="ECO:0000256" key="4">
    <source>
        <dbReference type="ARBA" id="ARBA00022525"/>
    </source>
</evidence>
<dbReference type="OrthoDB" id="348678at2759"/>
<keyword evidence="7 12" id="KW-0378">Hydrolase</keyword>
<evidence type="ECO:0000256" key="1">
    <source>
        <dbReference type="ARBA" id="ARBA00001947"/>
    </source>
</evidence>
<evidence type="ECO:0000256" key="7">
    <source>
        <dbReference type="ARBA" id="ARBA00022801"/>
    </source>
</evidence>
<dbReference type="Proteomes" id="UP000507470">
    <property type="component" value="Unassembled WGS sequence"/>
</dbReference>
<name>A0A6J8DQV9_MYTCO</name>
<proteinExistence type="inferred from homology"/>
<keyword evidence="9" id="KW-0325">Glycoprotein</keyword>
<dbReference type="InterPro" id="IPR045473">
    <property type="entry name" value="ASM_C"/>
</dbReference>
<dbReference type="InterPro" id="IPR004843">
    <property type="entry name" value="Calcineurin-like_PHP"/>
</dbReference>
<evidence type="ECO:0000313" key="13">
    <source>
        <dbReference type="Proteomes" id="UP000507470"/>
    </source>
</evidence>
<evidence type="ECO:0000256" key="3">
    <source>
        <dbReference type="ARBA" id="ARBA00008234"/>
    </source>
</evidence>
<keyword evidence="8" id="KW-0862">Zinc</keyword>
<dbReference type="EMBL" id="CACVKT020007771">
    <property type="protein sequence ID" value="CAC5410459.1"/>
    <property type="molecule type" value="Genomic_DNA"/>
</dbReference>
<keyword evidence="5" id="KW-0479">Metal-binding</keyword>
<dbReference type="GO" id="GO:0008081">
    <property type="term" value="F:phosphoric diester hydrolase activity"/>
    <property type="evidence" value="ECO:0007669"/>
    <property type="project" value="TreeGrafter"/>
</dbReference>
<dbReference type="EC" id="3.1.4.-" evidence="12"/>
<dbReference type="InterPro" id="IPR041805">
    <property type="entry name" value="ASMase/PPN1_MPP"/>
</dbReference>
<organism evidence="12 13">
    <name type="scientific">Mytilus coruscus</name>
    <name type="common">Sea mussel</name>
    <dbReference type="NCBI Taxonomy" id="42192"/>
    <lineage>
        <taxon>Eukaryota</taxon>
        <taxon>Metazoa</taxon>
        <taxon>Spiralia</taxon>
        <taxon>Lophotrochozoa</taxon>
        <taxon>Mollusca</taxon>
        <taxon>Bivalvia</taxon>
        <taxon>Autobranchia</taxon>
        <taxon>Pteriomorphia</taxon>
        <taxon>Mytilida</taxon>
        <taxon>Mytiloidea</taxon>
        <taxon>Mytilidae</taxon>
        <taxon>Mytilinae</taxon>
        <taxon>Mytilus</taxon>
    </lineage>
</organism>
<dbReference type="PANTHER" id="PTHR10340:SF57">
    <property type="entry name" value="METALLOPHOS DOMAIN-CONTAINING PROTEIN"/>
    <property type="match status" value="1"/>
</dbReference>
<keyword evidence="13" id="KW-1185">Reference proteome</keyword>
<comment type="similarity">
    <text evidence="3">Belongs to the acid sphingomyelinase family.</text>
</comment>
<evidence type="ECO:0000256" key="2">
    <source>
        <dbReference type="ARBA" id="ARBA00004613"/>
    </source>
</evidence>
<evidence type="ECO:0000256" key="6">
    <source>
        <dbReference type="ARBA" id="ARBA00022729"/>
    </source>
</evidence>